<gene>
    <name evidence="1" type="ORF">AWC04_01010</name>
</gene>
<dbReference type="AlphaFoldDB" id="A0A1X1RN75"/>
<dbReference type="Proteomes" id="UP000193484">
    <property type="component" value="Unassembled WGS sequence"/>
</dbReference>
<dbReference type="OrthoDB" id="5346627at2"/>
<comment type="caution">
    <text evidence="1">The sequence shown here is derived from an EMBL/GenBank/DDBJ whole genome shotgun (WGS) entry which is preliminary data.</text>
</comment>
<reference evidence="1 2" key="1">
    <citation type="submission" date="2016-01" db="EMBL/GenBank/DDBJ databases">
        <title>The new phylogeny of the genus Mycobacterium.</title>
        <authorList>
            <person name="Tarcisio F."/>
            <person name="Conor M."/>
            <person name="Antonella G."/>
            <person name="Elisabetta G."/>
            <person name="Giulia F.S."/>
            <person name="Sara T."/>
            <person name="Anna F."/>
            <person name="Clotilde B."/>
            <person name="Roberto B."/>
            <person name="Veronica D.S."/>
            <person name="Fabio R."/>
            <person name="Monica P."/>
            <person name="Olivier J."/>
            <person name="Enrico T."/>
            <person name="Nicola S."/>
        </authorList>
    </citation>
    <scope>NUCLEOTIDE SEQUENCE [LARGE SCALE GENOMIC DNA]</scope>
    <source>
        <strain evidence="1 2">DSM 44179</strain>
    </source>
</reference>
<evidence type="ECO:0000313" key="1">
    <source>
        <dbReference type="EMBL" id="ORV10036.1"/>
    </source>
</evidence>
<name>A0A1X1RN75_MYCFA</name>
<protein>
    <submittedName>
        <fullName evidence="1">Uncharacterized protein</fullName>
    </submittedName>
</protein>
<proteinExistence type="predicted"/>
<dbReference type="RefSeq" id="WP_085092463.1">
    <property type="nucleotide sequence ID" value="NZ_AP022603.1"/>
</dbReference>
<evidence type="ECO:0000313" key="2">
    <source>
        <dbReference type="Proteomes" id="UP000193484"/>
    </source>
</evidence>
<keyword evidence="2" id="KW-1185">Reference proteome</keyword>
<organism evidence="1 2">
    <name type="scientific">Mycolicibacterium fallax</name>
    <name type="common">Mycobacterium fallax</name>
    <dbReference type="NCBI Taxonomy" id="1793"/>
    <lineage>
        <taxon>Bacteria</taxon>
        <taxon>Bacillati</taxon>
        <taxon>Actinomycetota</taxon>
        <taxon>Actinomycetes</taxon>
        <taxon>Mycobacteriales</taxon>
        <taxon>Mycobacteriaceae</taxon>
        <taxon>Mycolicibacterium</taxon>
    </lineage>
</organism>
<accession>A0A1X1RN75</accession>
<dbReference type="EMBL" id="LQOJ01000005">
    <property type="protein sequence ID" value="ORV10036.1"/>
    <property type="molecule type" value="Genomic_DNA"/>
</dbReference>
<sequence length="111" mass="12316">MDIDSIRARCSSGISVDEGWRPLLITLDAALTEADPELRYLTISQKYGRLSVILTSDTNEEARQLIRDAEEAALKTCEMCGDNTATLCQRGSWLRTLCPSCAAEQKYVVKT</sequence>